<accession>A0A1B0A7G3</accession>
<protein>
    <submittedName>
        <fullName evidence="2">Uncharacterized protein</fullName>
    </submittedName>
</protein>
<proteinExistence type="predicted"/>
<feature type="region of interest" description="Disordered" evidence="1">
    <location>
        <begin position="235"/>
        <end position="262"/>
    </location>
</feature>
<keyword evidence="3" id="KW-1185">Reference proteome</keyword>
<feature type="region of interest" description="Disordered" evidence="1">
    <location>
        <begin position="1"/>
        <end position="21"/>
    </location>
</feature>
<dbReference type="VEuPathDB" id="VectorBase:GPAI036696"/>
<reference evidence="3" key="1">
    <citation type="submission" date="2014-03" db="EMBL/GenBank/DDBJ databases">
        <authorList>
            <person name="Aksoy S."/>
            <person name="Warren W."/>
            <person name="Wilson R.K."/>
        </authorList>
    </citation>
    <scope>NUCLEOTIDE SEQUENCE [LARGE SCALE GENOMIC DNA]</scope>
    <source>
        <strain evidence="3">IAEA</strain>
    </source>
</reference>
<dbReference type="Proteomes" id="UP000092445">
    <property type="component" value="Unassembled WGS sequence"/>
</dbReference>
<evidence type="ECO:0000313" key="2">
    <source>
        <dbReference type="EnsemblMetazoa" id="GPAI036696-PA"/>
    </source>
</evidence>
<evidence type="ECO:0000256" key="1">
    <source>
        <dbReference type="SAM" id="MobiDB-lite"/>
    </source>
</evidence>
<evidence type="ECO:0000313" key="3">
    <source>
        <dbReference type="Proteomes" id="UP000092445"/>
    </source>
</evidence>
<dbReference type="EnsemblMetazoa" id="GPAI036696-RA">
    <property type="protein sequence ID" value="GPAI036696-PA"/>
    <property type="gene ID" value="GPAI036696"/>
</dbReference>
<organism evidence="2 3">
    <name type="scientific">Glossina pallidipes</name>
    <name type="common">Tsetse fly</name>
    <dbReference type="NCBI Taxonomy" id="7398"/>
    <lineage>
        <taxon>Eukaryota</taxon>
        <taxon>Metazoa</taxon>
        <taxon>Ecdysozoa</taxon>
        <taxon>Arthropoda</taxon>
        <taxon>Hexapoda</taxon>
        <taxon>Insecta</taxon>
        <taxon>Pterygota</taxon>
        <taxon>Neoptera</taxon>
        <taxon>Endopterygota</taxon>
        <taxon>Diptera</taxon>
        <taxon>Brachycera</taxon>
        <taxon>Muscomorpha</taxon>
        <taxon>Hippoboscoidea</taxon>
        <taxon>Glossinidae</taxon>
        <taxon>Glossina</taxon>
    </lineage>
</organism>
<dbReference type="AlphaFoldDB" id="A0A1B0A7G3"/>
<name>A0A1B0A7G3_GLOPL</name>
<sequence length="302" mass="32419">MNTTEKADVHSVDETKQRALNAPEEHKQIPRLRRFWLRLCRQQPMTKTFNSTILTPDATPTSSKVPDVPPNGVALVVGGPPSEEAGCEGGGASITIDIFILFTIGFSIEGDSSKETKTKKGEKEDKNLMLLPLVAVRTLYDAFRPPSKPGVQATVTESCVTFSIFRLRGLSGCEPRRSHLTCSSLSGLPSTVHDNMASSPGFTITFSDTDLILVPSTYRFAFACSATINDSFSTPTAVDEGGGTNLGRSRRTPPPLPSIGMPSFHQDNLAGGLLELESHIIVASMPGFNSSGSMRILTVSGF</sequence>
<reference evidence="2" key="2">
    <citation type="submission" date="2020-05" db="UniProtKB">
        <authorList>
            <consortium name="EnsemblMetazoa"/>
        </authorList>
    </citation>
    <scope>IDENTIFICATION</scope>
    <source>
        <strain evidence="2">IAEA</strain>
    </source>
</reference>